<gene>
    <name evidence="5" type="primary">ppsR</name>
    <name evidence="5" type="ORF">I0K15_09260</name>
</gene>
<dbReference type="PANTHER" id="PTHR31756">
    <property type="entry name" value="PYRUVATE, PHOSPHATE DIKINASE REGULATORY PROTEIN 1, CHLOROPLASTIC"/>
    <property type="match status" value="1"/>
</dbReference>
<keyword evidence="3" id="KW-0547">Nucleotide-binding</keyword>
<dbReference type="RefSeq" id="WP_196105151.1">
    <property type="nucleotide sequence ID" value="NZ_CP064942.1"/>
</dbReference>
<dbReference type="GO" id="GO:0004674">
    <property type="term" value="F:protein serine/threonine kinase activity"/>
    <property type="evidence" value="ECO:0007669"/>
    <property type="project" value="UniProtKB-KW"/>
</dbReference>
<keyword evidence="4 5" id="KW-0418">Kinase</keyword>
<dbReference type="GO" id="GO:0005524">
    <property type="term" value="F:ATP binding"/>
    <property type="evidence" value="ECO:0007669"/>
    <property type="project" value="InterPro"/>
</dbReference>
<accession>A0A7S9LV94</accession>
<evidence type="ECO:0000256" key="4">
    <source>
        <dbReference type="ARBA" id="ARBA00022777"/>
    </source>
</evidence>
<dbReference type="Proteomes" id="UP000594800">
    <property type="component" value="Chromosome"/>
</dbReference>
<dbReference type="KEGG" id="poz:I0K15_09260"/>
<dbReference type="InterPro" id="IPR005177">
    <property type="entry name" value="Kinase-pyrophosphorylase"/>
</dbReference>
<keyword evidence="1" id="KW-0723">Serine/threonine-protein kinase</keyword>
<dbReference type="AlphaFoldDB" id="A0A7S9LV94"/>
<name>A0A7S9LV94_9RHOB</name>
<evidence type="ECO:0000256" key="1">
    <source>
        <dbReference type="ARBA" id="ARBA00022527"/>
    </source>
</evidence>
<dbReference type="NCBIfam" id="NF003742">
    <property type="entry name" value="PRK05339.1"/>
    <property type="match status" value="1"/>
</dbReference>
<protein>
    <submittedName>
        <fullName evidence="5">Pyruvate, phosphate dikinase/phosphoenolpyruvate synthase regulator</fullName>
    </submittedName>
</protein>
<reference evidence="5 6" key="1">
    <citation type="submission" date="2020-11" db="EMBL/GenBank/DDBJ databases">
        <title>Description of Pontivivens ytuae sp. nov. isolated from deep sea sediment of Mariana Trench.</title>
        <authorList>
            <person name="Wang Z."/>
            <person name="Sun Q.-L."/>
            <person name="Xu X.-D."/>
            <person name="Tang Y.-Z."/>
            <person name="Zhang J."/>
        </authorList>
    </citation>
    <scope>NUCLEOTIDE SEQUENCE [LARGE SCALE GENOMIC DNA]</scope>
    <source>
        <strain evidence="5 6">MT2928</strain>
    </source>
</reference>
<dbReference type="Pfam" id="PF03618">
    <property type="entry name" value="Kinase-PPPase"/>
    <property type="match status" value="1"/>
</dbReference>
<dbReference type="PANTHER" id="PTHR31756:SF3">
    <property type="entry name" value="PYRUVATE, PHOSPHATE DIKINASE REGULATORY PROTEIN 1, CHLOROPLASTIC"/>
    <property type="match status" value="1"/>
</dbReference>
<sequence>MTLAAAARAVVIRFDPKSIIQHPHVFVRAPAQLDAILETITPPSLILHTVVDETLRAHLERRIADLGLDAQPLLDPLVDRIAEFLDEAPRARPGQQYQTGLDDQRRIAAIDYAITQDDGQSPARLLAADVILVGVSRTSKTPTSIYLAYQGIRAANVPLTGNPKALEPLLQALAAGIPAIGLVVTPNRLAQVRAHRLEVLDRGDAPGYADLDSIREEVADARLFFERHDIPVVDVTRRSIEEIAAAILAHLRKRSA</sequence>
<organism evidence="5 6">
    <name type="scientific">Pontivivens ytuae</name>
    <dbReference type="NCBI Taxonomy" id="2789856"/>
    <lineage>
        <taxon>Bacteria</taxon>
        <taxon>Pseudomonadati</taxon>
        <taxon>Pseudomonadota</taxon>
        <taxon>Alphaproteobacteria</taxon>
        <taxon>Rhodobacterales</taxon>
        <taxon>Paracoccaceae</taxon>
        <taxon>Pontivivens</taxon>
    </lineage>
</organism>
<evidence type="ECO:0000313" key="5">
    <source>
        <dbReference type="EMBL" id="QPH55889.1"/>
    </source>
</evidence>
<keyword evidence="2" id="KW-0808">Transferase</keyword>
<dbReference type="EMBL" id="CP064942">
    <property type="protein sequence ID" value="QPH55889.1"/>
    <property type="molecule type" value="Genomic_DNA"/>
</dbReference>
<keyword evidence="6" id="KW-1185">Reference proteome</keyword>
<evidence type="ECO:0000256" key="3">
    <source>
        <dbReference type="ARBA" id="ARBA00022741"/>
    </source>
</evidence>
<evidence type="ECO:0000313" key="6">
    <source>
        <dbReference type="Proteomes" id="UP000594800"/>
    </source>
</evidence>
<proteinExistence type="predicted"/>
<evidence type="ECO:0000256" key="2">
    <source>
        <dbReference type="ARBA" id="ARBA00022679"/>
    </source>
</evidence>
<keyword evidence="5" id="KW-0670">Pyruvate</keyword>